<name>A0AAV5BPF7_ELECO</name>
<comment type="similarity">
    <text evidence="10">Belongs to the SGF11 family.</text>
</comment>
<feature type="compositionally biased region" description="Gly residues" evidence="11">
    <location>
        <begin position="74"/>
        <end position="88"/>
    </location>
</feature>
<evidence type="ECO:0000256" key="3">
    <source>
        <dbReference type="ARBA" id="ARBA00022771"/>
    </source>
</evidence>
<dbReference type="GO" id="GO:0071819">
    <property type="term" value="C:DUBm complex"/>
    <property type="evidence" value="ECO:0007669"/>
    <property type="project" value="UniProtKB-ARBA"/>
</dbReference>
<dbReference type="GO" id="GO:0006325">
    <property type="term" value="P:chromatin organization"/>
    <property type="evidence" value="ECO:0007669"/>
    <property type="project" value="UniProtKB-KW"/>
</dbReference>
<dbReference type="Proteomes" id="UP001054889">
    <property type="component" value="Unassembled WGS sequence"/>
</dbReference>
<accession>A0AAV5BPF7</accession>
<dbReference type="Pfam" id="PF08209">
    <property type="entry name" value="Sgf11"/>
    <property type="match status" value="1"/>
</dbReference>
<feature type="region of interest" description="Disordered" evidence="11">
    <location>
        <begin position="182"/>
        <end position="236"/>
    </location>
</feature>
<dbReference type="EMBL" id="BQKI01000002">
    <property type="protein sequence ID" value="GJM88321.1"/>
    <property type="molecule type" value="Genomic_DNA"/>
</dbReference>
<gene>
    <name evidence="12" type="primary">ga04371</name>
    <name evidence="12" type="ORF">PR202_ga04371</name>
</gene>
<organism evidence="12 13">
    <name type="scientific">Eleusine coracana subsp. coracana</name>
    <dbReference type="NCBI Taxonomy" id="191504"/>
    <lineage>
        <taxon>Eukaryota</taxon>
        <taxon>Viridiplantae</taxon>
        <taxon>Streptophyta</taxon>
        <taxon>Embryophyta</taxon>
        <taxon>Tracheophyta</taxon>
        <taxon>Spermatophyta</taxon>
        <taxon>Magnoliopsida</taxon>
        <taxon>Liliopsida</taxon>
        <taxon>Poales</taxon>
        <taxon>Poaceae</taxon>
        <taxon>PACMAD clade</taxon>
        <taxon>Chloridoideae</taxon>
        <taxon>Cynodonteae</taxon>
        <taxon>Eleusininae</taxon>
        <taxon>Eleusine</taxon>
    </lineage>
</organism>
<feature type="compositionally biased region" description="Polar residues" evidence="11">
    <location>
        <begin position="208"/>
        <end position="221"/>
    </location>
</feature>
<dbReference type="PANTHER" id="PTHR47674:SF3">
    <property type="entry name" value="SAGA-ASSOCIATED FACTOR 11"/>
    <property type="match status" value="1"/>
</dbReference>
<sequence>MSSSNEAPLSPRSQLALSCFEELLDCAVADVASDCHRIARLGLDRSIDAEEEELRVWATRAAAAPSGGDHHTGAAGGGAEEGGGGKGGVDVFGQTHPAIAADVVECMNCGRPVVAGRFAPHLEKCMGKVIHSLRISVSSSLVILLSVAEINVYNSAVNNDIIHSSQLLCSFVFQGRKARTKTTRSSIAGRTRSNNGSAASSYSPYPSIANTNRASTPNGVTEGSGGAGRDHRNGVL</sequence>
<dbReference type="GO" id="GO:0008270">
    <property type="term" value="F:zinc ion binding"/>
    <property type="evidence" value="ECO:0007669"/>
    <property type="project" value="UniProtKB-KW"/>
</dbReference>
<evidence type="ECO:0000256" key="10">
    <source>
        <dbReference type="RuleBase" id="RU261113"/>
    </source>
</evidence>
<protein>
    <recommendedName>
        <fullName evidence="10">SAGA-associated factor 11</fullName>
    </recommendedName>
</protein>
<keyword evidence="13" id="KW-1185">Reference proteome</keyword>
<dbReference type="FunFam" id="3.30.160.60:FF:000118">
    <property type="entry name" value="Ataxin-7-like protein 3"/>
    <property type="match status" value="1"/>
</dbReference>
<keyword evidence="4" id="KW-0862">Zinc</keyword>
<feature type="compositionally biased region" description="Polar residues" evidence="11">
    <location>
        <begin position="183"/>
        <end position="196"/>
    </location>
</feature>
<keyword evidence="3" id="KW-0863">Zinc-finger</keyword>
<proteinExistence type="inferred from homology"/>
<evidence type="ECO:0000256" key="2">
    <source>
        <dbReference type="ARBA" id="ARBA00022723"/>
    </source>
</evidence>
<evidence type="ECO:0000256" key="7">
    <source>
        <dbReference type="ARBA" id="ARBA00023159"/>
    </source>
</evidence>
<keyword evidence="9" id="KW-0539">Nucleus</keyword>
<keyword evidence="8" id="KW-0804">Transcription</keyword>
<evidence type="ECO:0000256" key="11">
    <source>
        <dbReference type="SAM" id="MobiDB-lite"/>
    </source>
</evidence>
<evidence type="ECO:0000256" key="1">
    <source>
        <dbReference type="ARBA" id="ARBA00004123"/>
    </source>
</evidence>
<dbReference type="GO" id="GO:0070461">
    <property type="term" value="C:SAGA-type complex"/>
    <property type="evidence" value="ECO:0007669"/>
    <property type="project" value="TreeGrafter"/>
</dbReference>
<evidence type="ECO:0000313" key="13">
    <source>
        <dbReference type="Proteomes" id="UP001054889"/>
    </source>
</evidence>
<dbReference type="PANTHER" id="PTHR47674">
    <property type="entry name" value="SAGA-ASSOCIATED FACTOR 11"/>
    <property type="match status" value="1"/>
</dbReference>
<feature type="region of interest" description="Disordered" evidence="11">
    <location>
        <begin position="61"/>
        <end position="88"/>
    </location>
</feature>
<reference evidence="12" key="2">
    <citation type="submission" date="2021-12" db="EMBL/GenBank/DDBJ databases">
        <title>Resequencing data analysis of finger millet.</title>
        <authorList>
            <person name="Hatakeyama M."/>
            <person name="Aluri S."/>
            <person name="Balachadran M.T."/>
            <person name="Sivarajan S.R."/>
            <person name="Poveda L."/>
            <person name="Shimizu-Inatsugi R."/>
            <person name="Schlapbach R."/>
            <person name="Sreeman S.M."/>
            <person name="Shimizu K.K."/>
        </authorList>
    </citation>
    <scope>NUCLEOTIDE SEQUENCE</scope>
</reference>
<keyword evidence="5" id="KW-0156">Chromatin regulator</keyword>
<dbReference type="AlphaFoldDB" id="A0AAV5BPF7"/>
<dbReference type="Gene3D" id="3.30.160.60">
    <property type="entry name" value="Classic Zinc Finger"/>
    <property type="match status" value="1"/>
</dbReference>
<evidence type="ECO:0000313" key="12">
    <source>
        <dbReference type="EMBL" id="GJM88321.1"/>
    </source>
</evidence>
<keyword evidence="2" id="KW-0479">Metal-binding</keyword>
<comment type="subcellular location">
    <subcellularLocation>
        <location evidence="1 10">Nucleus</location>
    </subcellularLocation>
</comment>
<comment type="caution">
    <text evidence="12">The sequence shown here is derived from an EMBL/GenBank/DDBJ whole genome shotgun (WGS) entry which is preliminary data.</text>
</comment>
<evidence type="ECO:0000256" key="8">
    <source>
        <dbReference type="ARBA" id="ARBA00023163"/>
    </source>
</evidence>
<keyword evidence="6" id="KW-0805">Transcription regulation</keyword>
<evidence type="ECO:0000256" key="5">
    <source>
        <dbReference type="ARBA" id="ARBA00022853"/>
    </source>
</evidence>
<reference evidence="12" key="1">
    <citation type="journal article" date="2018" name="DNA Res.">
        <title>Multiple hybrid de novo genome assembly of finger millet, an orphan allotetraploid crop.</title>
        <authorList>
            <person name="Hatakeyama M."/>
            <person name="Aluri S."/>
            <person name="Balachadran M.T."/>
            <person name="Sivarajan S.R."/>
            <person name="Patrignani A."/>
            <person name="Gruter S."/>
            <person name="Poveda L."/>
            <person name="Shimizu-Inatsugi R."/>
            <person name="Baeten J."/>
            <person name="Francoijs K.J."/>
            <person name="Nataraja K.N."/>
            <person name="Reddy Y.A.N."/>
            <person name="Phadnis S."/>
            <person name="Ravikumar R.L."/>
            <person name="Schlapbach R."/>
            <person name="Sreeman S.M."/>
            <person name="Shimizu K.K."/>
        </authorList>
    </citation>
    <scope>NUCLEOTIDE SEQUENCE</scope>
</reference>
<evidence type="ECO:0000256" key="6">
    <source>
        <dbReference type="ARBA" id="ARBA00023015"/>
    </source>
</evidence>
<feature type="compositionally biased region" description="Low complexity" evidence="11">
    <location>
        <begin position="197"/>
        <end position="207"/>
    </location>
</feature>
<dbReference type="InterPro" id="IPR013246">
    <property type="entry name" value="SAGA_su_Sgf11"/>
</dbReference>
<evidence type="ECO:0000256" key="4">
    <source>
        <dbReference type="ARBA" id="ARBA00022833"/>
    </source>
</evidence>
<keyword evidence="7 10" id="KW-0010">Activator</keyword>
<evidence type="ECO:0000256" key="9">
    <source>
        <dbReference type="ARBA" id="ARBA00023242"/>
    </source>
</evidence>